<dbReference type="Pfam" id="PF21630">
    <property type="entry name" value="Q4D059-like"/>
    <property type="match status" value="1"/>
</dbReference>
<accession>G0U3V0</accession>
<protein>
    <submittedName>
        <fullName evidence="1">Uncharacterized protein</fullName>
    </submittedName>
</protein>
<dbReference type="AlphaFoldDB" id="G0U3V0"/>
<reference evidence="1" key="1">
    <citation type="journal article" date="2012" name="Proc. Natl. Acad. Sci. U.S.A.">
        <title>Antigenic diversity is generated by distinct evolutionary mechanisms in African trypanosome species.</title>
        <authorList>
            <person name="Jackson A.P."/>
            <person name="Berry A."/>
            <person name="Aslett M."/>
            <person name="Allison H.C."/>
            <person name="Burton P."/>
            <person name="Vavrova-Anderson J."/>
            <person name="Brown R."/>
            <person name="Browne H."/>
            <person name="Corton N."/>
            <person name="Hauser H."/>
            <person name="Gamble J."/>
            <person name="Gilderthorp R."/>
            <person name="Marcello L."/>
            <person name="McQuillan J."/>
            <person name="Otto T.D."/>
            <person name="Quail M.A."/>
            <person name="Sanders M.J."/>
            <person name="van Tonder A."/>
            <person name="Ginger M.L."/>
            <person name="Field M.C."/>
            <person name="Barry J.D."/>
            <person name="Hertz-Fowler C."/>
            <person name="Berriman M."/>
        </authorList>
    </citation>
    <scope>NUCLEOTIDE SEQUENCE</scope>
    <source>
        <strain evidence="1">Y486</strain>
    </source>
</reference>
<dbReference type="EMBL" id="HE573025">
    <property type="protein sequence ID" value="CCC50190.1"/>
    <property type="molecule type" value="Genomic_DNA"/>
</dbReference>
<evidence type="ECO:0000313" key="1">
    <source>
        <dbReference type="EMBL" id="CCC50190.1"/>
    </source>
</evidence>
<dbReference type="InterPro" id="IPR048946">
    <property type="entry name" value="Q4D059-like"/>
</dbReference>
<sequence>MPLTTIEVHFPLQRIQGECYKEDELLLNCLGKINDTPGEDGLPLRQWVLRETHTALVRDPRCRNVLPRPRTVRDNPIRFHVFLDE</sequence>
<gene>
    <name evidence="1" type="ORF">TVY486_0900130</name>
</gene>
<dbReference type="VEuPathDB" id="TriTrypDB:TvY486_0900130"/>
<proteinExistence type="predicted"/>
<organism evidence="1">
    <name type="scientific">Trypanosoma vivax (strain Y486)</name>
    <dbReference type="NCBI Taxonomy" id="1055687"/>
    <lineage>
        <taxon>Eukaryota</taxon>
        <taxon>Discoba</taxon>
        <taxon>Euglenozoa</taxon>
        <taxon>Kinetoplastea</taxon>
        <taxon>Metakinetoplastina</taxon>
        <taxon>Trypanosomatida</taxon>
        <taxon>Trypanosomatidae</taxon>
        <taxon>Trypanosoma</taxon>
        <taxon>Duttonella</taxon>
    </lineage>
</organism>
<name>G0U3V0_TRYVY</name>